<name>A0ABD6CXC1_9EURY</name>
<reference evidence="2 3" key="1">
    <citation type="journal article" date="2019" name="Int. J. Syst. Evol. Microbiol.">
        <title>The Global Catalogue of Microorganisms (GCM) 10K type strain sequencing project: providing services to taxonomists for standard genome sequencing and annotation.</title>
        <authorList>
            <consortium name="The Broad Institute Genomics Platform"/>
            <consortium name="The Broad Institute Genome Sequencing Center for Infectious Disease"/>
            <person name="Wu L."/>
            <person name="Ma J."/>
        </authorList>
    </citation>
    <scope>NUCLEOTIDE SEQUENCE [LARGE SCALE GENOMIC DNA]</scope>
    <source>
        <strain evidence="2 3">CGMCC 1.10594</strain>
    </source>
</reference>
<evidence type="ECO:0000313" key="3">
    <source>
        <dbReference type="Proteomes" id="UP001597075"/>
    </source>
</evidence>
<keyword evidence="1" id="KW-1133">Transmembrane helix</keyword>
<keyword evidence="1" id="KW-0812">Transmembrane</keyword>
<gene>
    <name evidence="2" type="ORF">ACFSBJ_06500</name>
</gene>
<sequence>MLPWGHLAVGYLVYTVLVRVRGQRAPAGVPTLVLALGTQLPDLVDKPLNWWFGIFDGRGIGHSLFAVTAVCLLVAFVAYRADRLDAAGALSVGLYTHLLGDSYQALLSGEFGRAAFLLWPLVPAPTYPKDSLFEHLDAWMTYLQALPRLSPSQIMASGFGFQLVLLLVLFGIWALDGFPGVGTLWRFVTRRPADATRISD</sequence>
<organism evidence="2 3">
    <name type="scientific">Haloplanus ruber</name>
    <dbReference type="NCBI Taxonomy" id="869892"/>
    <lineage>
        <taxon>Archaea</taxon>
        <taxon>Methanobacteriati</taxon>
        <taxon>Methanobacteriota</taxon>
        <taxon>Stenosarchaea group</taxon>
        <taxon>Halobacteria</taxon>
        <taxon>Halobacteriales</taxon>
        <taxon>Haloferacaceae</taxon>
        <taxon>Haloplanus</taxon>
    </lineage>
</organism>
<protein>
    <submittedName>
        <fullName evidence="2">Metal-dependent hydrolase</fullName>
    </submittedName>
</protein>
<keyword evidence="3" id="KW-1185">Reference proteome</keyword>
<comment type="caution">
    <text evidence="2">The sequence shown here is derived from an EMBL/GenBank/DDBJ whole genome shotgun (WGS) entry which is preliminary data.</text>
</comment>
<keyword evidence="2" id="KW-0378">Hydrolase</keyword>
<dbReference type="Proteomes" id="UP001597075">
    <property type="component" value="Unassembled WGS sequence"/>
</dbReference>
<proteinExistence type="predicted"/>
<feature type="transmembrane region" description="Helical" evidence="1">
    <location>
        <begin position="154"/>
        <end position="175"/>
    </location>
</feature>
<evidence type="ECO:0000313" key="2">
    <source>
        <dbReference type="EMBL" id="MFD1633383.1"/>
    </source>
</evidence>
<feature type="transmembrane region" description="Helical" evidence="1">
    <location>
        <begin position="59"/>
        <end position="79"/>
    </location>
</feature>
<dbReference type="InterPro" id="IPR007404">
    <property type="entry name" value="YdjM-like"/>
</dbReference>
<dbReference type="EMBL" id="JBHUDL010000009">
    <property type="protein sequence ID" value="MFD1633383.1"/>
    <property type="molecule type" value="Genomic_DNA"/>
</dbReference>
<dbReference type="RefSeq" id="WP_256405730.1">
    <property type="nucleotide sequence ID" value="NZ_CP187151.1"/>
</dbReference>
<keyword evidence="1" id="KW-0472">Membrane</keyword>
<dbReference type="GO" id="GO:0016787">
    <property type="term" value="F:hydrolase activity"/>
    <property type="evidence" value="ECO:0007669"/>
    <property type="project" value="UniProtKB-KW"/>
</dbReference>
<evidence type="ECO:0000256" key="1">
    <source>
        <dbReference type="SAM" id="Phobius"/>
    </source>
</evidence>
<dbReference type="AlphaFoldDB" id="A0ABD6CXC1"/>
<accession>A0ABD6CXC1</accession>
<dbReference type="Pfam" id="PF04307">
    <property type="entry name" value="YdjM"/>
    <property type="match status" value="1"/>
</dbReference>